<dbReference type="InterPro" id="IPR017853">
    <property type="entry name" value="GH"/>
</dbReference>
<dbReference type="OrthoDB" id="5171321at2"/>
<dbReference type="Gene3D" id="3.20.20.80">
    <property type="entry name" value="Glycosidases"/>
    <property type="match status" value="1"/>
</dbReference>
<comment type="caution">
    <text evidence="2">The sequence shown here is derived from an EMBL/GenBank/DDBJ whole genome shotgun (WGS) entry which is preliminary data.</text>
</comment>
<dbReference type="EMBL" id="MLCF01000019">
    <property type="protein sequence ID" value="OIV38547.1"/>
    <property type="molecule type" value="Genomic_DNA"/>
</dbReference>
<protein>
    <recommendedName>
        <fullName evidence="1">Rv2525c-like glycoside hydrolase-like domain-containing protein</fullName>
    </recommendedName>
</protein>
<evidence type="ECO:0000313" key="3">
    <source>
        <dbReference type="Proteomes" id="UP000243342"/>
    </source>
</evidence>
<reference evidence="2 3" key="1">
    <citation type="submission" date="2016-10" db="EMBL/GenBank/DDBJ databases">
        <title>Genome sequence of Streptomyces gilvigriseus MUSC 26.</title>
        <authorList>
            <person name="Lee L.-H."/>
            <person name="Ser H.-L."/>
        </authorList>
    </citation>
    <scope>NUCLEOTIDE SEQUENCE [LARGE SCALE GENOMIC DNA]</scope>
    <source>
        <strain evidence="2 3">MUSC 26</strain>
    </source>
</reference>
<dbReference type="Pfam" id="PF08924">
    <property type="entry name" value="Rv2525c_GlyHyd-like"/>
    <property type="match status" value="1"/>
</dbReference>
<gene>
    <name evidence="2" type="ORF">BIV57_05285</name>
</gene>
<dbReference type="InterPro" id="IPR015020">
    <property type="entry name" value="Rv2525c-like_Glyco_Hydro-like"/>
</dbReference>
<name>A0A1J7BIQ0_9ACTN</name>
<feature type="non-terminal residue" evidence="2">
    <location>
        <position position="1"/>
    </location>
</feature>
<dbReference type="RefSeq" id="WP_071655496.1">
    <property type="nucleotide sequence ID" value="NZ_MLCF01000019.1"/>
</dbReference>
<dbReference type="AlphaFoldDB" id="A0A1J7BIQ0"/>
<organism evidence="2 3">
    <name type="scientific">Mangrovactinospora gilvigrisea</name>
    <dbReference type="NCBI Taxonomy" id="1428644"/>
    <lineage>
        <taxon>Bacteria</taxon>
        <taxon>Bacillati</taxon>
        <taxon>Actinomycetota</taxon>
        <taxon>Actinomycetes</taxon>
        <taxon>Kitasatosporales</taxon>
        <taxon>Streptomycetaceae</taxon>
        <taxon>Mangrovactinospora</taxon>
    </lineage>
</organism>
<sequence length="346" mass="35898">VGAVSKLGWRLVPIHKGLQPPCGAKPTDSKISLTASTATSQGTAAATEAITAAMALGLLPGSALYNDIEYYDPTNTGCRTAVLTYLSAYTRQLHAAGYLAGAYMNLGNGAKNLADAYTSTSYARPDALWIARYDATTSLSGWAGVDDSKWAVHQRLKQYQGDVTQTYGGVSLAVDRDQVDGPVATVAGAYKVTGSATVTARSGPTATSGTVTSYAPGAALSVVCQAPGAKVATTAVWDKLADGSYVSDATVSTPSTTTYSAPLPHCSYPWQVNAAAGLKERSAPSTTSSILGTTPNGALAWVTCQRAGTTISTTAVWDKLDDGRYVSDYYVKNPSNTTYSKPAPRC</sequence>
<dbReference type="SUPFAM" id="SSF51445">
    <property type="entry name" value="(Trans)glycosidases"/>
    <property type="match status" value="1"/>
</dbReference>
<accession>A0A1J7BIQ0</accession>
<dbReference type="STRING" id="1428644.BIV57_05285"/>
<feature type="domain" description="Rv2525c-like glycoside hydrolase-like" evidence="1">
    <location>
        <begin position="3"/>
        <end position="179"/>
    </location>
</feature>
<keyword evidence="3" id="KW-1185">Reference proteome</keyword>
<evidence type="ECO:0000259" key="1">
    <source>
        <dbReference type="Pfam" id="PF08924"/>
    </source>
</evidence>
<dbReference type="Proteomes" id="UP000243342">
    <property type="component" value="Unassembled WGS sequence"/>
</dbReference>
<evidence type="ECO:0000313" key="2">
    <source>
        <dbReference type="EMBL" id="OIV38547.1"/>
    </source>
</evidence>
<proteinExistence type="predicted"/>